<protein>
    <submittedName>
        <fullName evidence="1">Uncharacterized protein</fullName>
    </submittedName>
</protein>
<sequence length="176" mass="19575">MPRYLWILLIATAFCCGYVYWEDQVANQVTESQAIATQRQRPANEQTAASEPVAHQERIANTTETENSVAPNLFSVHSWAPPQSPAKPVRAPPPKAPPPPFVVTGQWRFKGEQNIVMLQSGNDQYVLCHKCDVQNSVSPGQVFAGSYRLDNLTAREIKVTYLPLGEHQTIKITSSN</sequence>
<dbReference type="Proteomes" id="UP000247755">
    <property type="component" value="Unassembled WGS sequence"/>
</dbReference>
<evidence type="ECO:0000313" key="2">
    <source>
        <dbReference type="Proteomes" id="UP000247755"/>
    </source>
</evidence>
<gene>
    <name evidence="1" type="ORF">NA66_102653</name>
</gene>
<proteinExistence type="predicted"/>
<evidence type="ECO:0000313" key="1">
    <source>
        <dbReference type="EMBL" id="PXX25816.1"/>
    </source>
</evidence>
<reference evidence="1 2" key="1">
    <citation type="submission" date="2018-05" db="EMBL/GenBank/DDBJ databases">
        <title>Comparative genomics of bacterial root endophytes of switchgrass collected from native prairies over two seasons.</title>
        <authorList>
            <person name="Tang Y."/>
        </authorList>
    </citation>
    <scope>NUCLEOTIDE SEQUENCE [LARGE SCALE GENOMIC DNA]</scope>
    <source>
        <strain evidence="1 2">NFIX32</strain>
    </source>
</reference>
<accession>A0A318I4C5</accession>
<name>A0A318I4C5_BURPY</name>
<dbReference type="AlphaFoldDB" id="A0A318I4C5"/>
<dbReference type="RefSeq" id="WP_110281420.1">
    <property type="nucleotide sequence ID" value="NZ_QJJY01000026.1"/>
</dbReference>
<comment type="caution">
    <text evidence="1">The sequence shown here is derived from an EMBL/GenBank/DDBJ whole genome shotgun (WGS) entry which is preliminary data.</text>
</comment>
<organism evidence="1 2">
    <name type="scientific">Burkholderia pyrrocinia</name>
    <name type="common">Pseudomonas pyrrocinia</name>
    <dbReference type="NCBI Taxonomy" id="60550"/>
    <lineage>
        <taxon>Bacteria</taxon>
        <taxon>Pseudomonadati</taxon>
        <taxon>Pseudomonadota</taxon>
        <taxon>Betaproteobacteria</taxon>
        <taxon>Burkholderiales</taxon>
        <taxon>Burkholderiaceae</taxon>
        <taxon>Burkholderia</taxon>
        <taxon>Burkholderia cepacia complex</taxon>
    </lineage>
</organism>
<dbReference type="EMBL" id="QJJY01000026">
    <property type="protein sequence ID" value="PXX25816.1"/>
    <property type="molecule type" value="Genomic_DNA"/>
</dbReference>